<sequence length="465" mass="51964">MSSWTQSSVSLSKLHEAQKPLNDKSGLGFNVGESSVGETNTQSNLVYDKFKKMSFVKASTIHDTYESVKYNDQISRQLNQKGKAGIGYVRPENTKSSWIKNRLDRDKAKAGSKSSVQNQQRRGSRKVKSEWRKVHPRRAKAGSKSSVQNQQRRGSRKFSCGNHESSTCVTLNGSGIQLAVGPQPLRLRNHNFGLAQRIMVKRLATSRHDPLGIFDSACKNQSVVVSVQYGPFNTYIPIRSTTIGKLRVAKDPITMHTSWRSNSDIASITRALSRPPPILQSPTPPPPHVDRTCSDHRFEEFPSVLISSGLLVQADEGTLLPVVDLIDDLQPPTDKSQFPCDSGWSQAPRRQQDGIRIRHRYSKSGIRAKARILQYIVAWISSNWMRMAAESWPPPSRMEADQLLMDARSTGRHWPSSRAKVAHPMAAGCATLRAAVRRAWRDDVRLPGMICWRRPPPCGESPTAL</sequence>
<dbReference type="Proteomes" id="UP000250235">
    <property type="component" value="Unassembled WGS sequence"/>
</dbReference>
<name>A0A2Z7API0_9LAMI</name>
<protein>
    <submittedName>
        <fullName evidence="2">Uncharacterized protein</fullName>
    </submittedName>
</protein>
<feature type="compositionally biased region" description="Polar residues" evidence="1">
    <location>
        <begin position="143"/>
        <end position="152"/>
    </location>
</feature>
<accession>A0A2Z7API0</accession>
<dbReference type="AlphaFoldDB" id="A0A2Z7API0"/>
<evidence type="ECO:0000313" key="3">
    <source>
        <dbReference type="Proteomes" id="UP000250235"/>
    </source>
</evidence>
<feature type="compositionally biased region" description="Polar residues" evidence="1">
    <location>
        <begin position="112"/>
        <end position="121"/>
    </location>
</feature>
<feature type="region of interest" description="Disordered" evidence="1">
    <location>
        <begin position="97"/>
        <end position="163"/>
    </location>
</feature>
<gene>
    <name evidence="2" type="ORF">F511_17951</name>
</gene>
<dbReference type="EMBL" id="KV014922">
    <property type="protein sequence ID" value="KZV21217.1"/>
    <property type="molecule type" value="Genomic_DNA"/>
</dbReference>
<proteinExistence type="predicted"/>
<organism evidence="2 3">
    <name type="scientific">Dorcoceras hygrometricum</name>
    <dbReference type="NCBI Taxonomy" id="472368"/>
    <lineage>
        <taxon>Eukaryota</taxon>
        <taxon>Viridiplantae</taxon>
        <taxon>Streptophyta</taxon>
        <taxon>Embryophyta</taxon>
        <taxon>Tracheophyta</taxon>
        <taxon>Spermatophyta</taxon>
        <taxon>Magnoliopsida</taxon>
        <taxon>eudicotyledons</taxon>
        <taxon>Gunneridae</taxon>
        <taxon>Pentapetalae</taxon>
        <taxon>asterids</taxon>
        <taxon>lamiids</taxon>
        <taxon>Lamiales</taxon>
        <taxon>Gesneriaceae</taxon>
        <taxon>Didymocarpoideae</taxon>
        <taxon>Trichosporeae</taxon>
        <taxon>Loxocarpinae</taxon>
        <taxon>Dorcoceras</taxon>
    </lineage>
</organism>
<evidence type="ECO:0000313" key="2">
    <source>
        <dbReference type="EMBL" id="KZV21217.1"/>
    </source>
</evidence>
<keyword evidence="3" id="KW-1185">Reference proteome</keyword>
<reference evidence="2 3" key="1">
    <citation type="journal article" date="2015" name="Proc. Natl. Acad. Sci. U.S.A.">
        <title>The resurrection genome of Boea hygrometrica: A blueprint for survival of dehydration.</title>
        <authorList>
            <person name="Xiao L."/>
            <person name="Yang G."/>
            <person name="Zhang L."/>
            <person name="Yang X."/>
            <person name="Zhao S."/>
            <person name="Ji Z."/>
            <person name="Zhou Q."/>
            <person name="Hu M."/>
            <person name="Wang Y."/>
            <person name="Chen M."/>
            <person name="Xu Y."/>
            <person name="Jin H."/>
            <person name="Xiao X."/>
            <person name="Hu G."/>
            <person name="Bao F."/>
            <person name="Hu Y."/>
            <person name="Wan P."/>
            <person name="Li L."/>
            <person name="Deng X."/>
            <person name="Kuang T."/>
            <person name="Xiang C."/>
            <person name="Zhu J.K."/>
            <person name="Oliver M.J."/>
            <person name="He Y."/>
        </authorList>
    </citation>
    <scope>NUCLEOTIDE SEQUENCE [LARGE SCALE GENOMIC DNA]</scope>
    <source>
        <strain evidence="3">cv. XS01</strain>
    </source>
</reference>
<evidence type="ECO:0000256" key="1">
    <source>
        <dbReference type="SAM" id="MobiDB-lite"/>
    </source>
</evidence>